<protein>
    <submittedName>
        <fullName evidence="1">Uncharacterized protein</fullName>
    </submittedName>
</protein>
<dbReference type="Proteomes" id="UP000593564">
    <property type="component" value="Unassembled WGS sequence"/>
</dbReference>
<name>A0A7J7I1Q4_CAMSI</name>
<gene>
    <name evidence="1" type="ORF">HYC85_005263</name>
</gene>
<accession>A0A7J7I1Q4</accession>
<organism evidence="1 2">
    <name type="scientific">Camellia sinensis</name>
    <name type="common">Tea plant</name>
    <name type="synonym">Thea sinensis</name>
    <dbReference type="NCBI Taxonomy" id="4442"/>
    <lineage>
        <taxon>Eukaryota</taxon>
        <taxon>Viridiplantae</taxon>
        <taxon>Streptophyta</taxon>
        <taxon>Embryophyta</taxon>
        <taxon>Tracheophyta</taxon>
        <taxon>Spermatophyta</taxon>
        <taxon>Magnoliopsida</taxon>
        <taxon>eudicotyledons</taxon>
        <taxon>Gunneridae</taxon>
        <taxon>Pentapetalae</taxon>
        <taxon>asterids</taxon>
        <taxon>Ericales</taxon>
        <taxon>Theaceae</taxon>
        <taxon>Camellia</taxon>
    </lineage>
</organism>
<reference evidence="2" key="1">
    <citation type="journal article" date="2020" name="Nat. Commun.">
        <title>Genome assembly of wild tea tree DASZ reveals pedigree and selection history of tea varieties.</title>
        <authorList>
            <person name="Zhang W."/>
            <person name="Zhang Y."/>
            <person name="Qiu H."/>
            <person name="Guo Y."/>
            <person name="Wan H."/>
            <person name="Zhang X."/>
            <person name="Scossa F."/>
            <person name="Alseekh S."/>
            <person name="Zhang Q."/>
            <person name="Wang P."/>
            <person name="Xu L."/>
            <person name="Schmidt M.H."/>
            <person name="Jia X."/>
            <person name="Li D."/>
            <person name="Zhu A."/>
            <person name="Guo F."/>
            <person name="Chen W."/>
            <person name="Ni D."/>
            <person name="Usadel B."/>
            <person name="Fernie A.R."/>
            <person name="Wen W."/>
        </authorList>
    </citation>
    <scope>NUCLEOTIDE SEQUENCE [LARGE SCALE GENOMIC DNA]</scope>
    <source>
        <strain evidence="2">cv. G240</strain>
    </source>
</reference>
<reference evidence="1 2" key="2">
    <citation type="submission" date="2020-07" db="EMBL/GenBank/DDBJ databases">
        <title>Genome assembly of wild tea tree DASZ reveals pedigree and selection history of tea varieties.</title>
        <authorList>
            <person name="Zhang W."/>
        </authorList>
    </citation>
    <scope>NUCLEOTIDE SEQUENCE [LARGE SCALE GENOMIC DNA]</scope>
    <source>
        <strain evidence="2">cv. G240</strain>
        <tissue evidence="1">Leaf</tissue>
    </source>
</reference>
<proteinExistence type="predicted"/>
<keyword evidence="2" id="KW-1185">Reference proteome</keyword>
<dbReference type="EMBL" id="JACBKZ010000002">
    <property type="protein sequence ID" value="KAF5958038.1"/>
    <property type="molecule type" value="Genomic_DNA"/>
</dbReference>
<comment type="caution">
    <text evidence="1">The sequence shown here is derived from an EMBL/GenBank/DDBJ whole genome shotgun (WGS) entry which is preliminary data.</text>
</comment>
<dbReference type="AlphaFoldDB" id="A0A7J7I1Q4"/>
<sequence>MAYNIKNTTCLPTISKDEPKLYATGDTFGTIQHAIIQLNKIKRIRGREK</sequence>
<evidence type="ECO:0000313" key="1">
    <source>
        <dbReference type="EMBL" id="KAF5958038.1"/>
    </source>
</evidence>
<evidence type="ECO:0000313" key="2">
    <source>
        <dbReference type="Proteomes" id="UP000593564"/>
    </source>
</evidence>